<dbReference type="InterPro" id="IPR005100">
    <property type="entry name" value="NGN-domain"/>
</dbReference>
<dbReference type="InterPro" id="IPR005825">
    <property type="entry name" value="Ribosomal_uL24_CS"/>
</dbReference>
<dbReference type="Gene3D" id="2.30.30.30">
    <property type="match status" value="1"/>
</dbReference>
<dbReference type="Pfam" id="PF03439">
    <property type="entry name" value="Spt5-NGN"/>
    <property type="match status" value="1"/>
</dbReference>
<dbReference type="InterPro" id="IPR039659">
    <property type="entry name" value="SPT5"/>
</dbReference>
<dbReference type="OrthoDB" id="3048802at2759"/>
<dbReference type="InterPro" id="IPR008991">
    <property type="entry name" value="Translation_prot_SH3-like_sf"/>
</dbReference>
<proteinExistence type="inferred from homology"/>
<gene>
    <name evidence="9" type="ORF">NLJ89_g4845</name>
</gene>
<feature type="region of interest" description="Disordered" evidence="7">
    <location>
        <begin position="520"/>
        <end position="575"/>
    </location>
</feature>
<dbReference type="PANTHER" id="PTHR11125:SF7">
    <property type="entry name" value="TRANSCRIPTION ELONGATION FACTOR SPT5"/>
    <property type="match status" value="1"/>
</dbReference>
<protein>
    <recommendedName>
        <fullName evidence="4">Chromatin elongation factor SPT5</fullName>
    </recommendedName>
    <alternativeName>
        <fullName evidence="5">Chromatin elongation factor spt5</fullName>
    </alternativeName>
</protein>
<dbReference type="InterPro" id="IPR014722">
    <property type="entry name" value="Rib_uL2_dom2"/>
</dbReference>
<feature type="domain" description="KOW" evidence="8">
    <location>
        <begin position="320"/>
        <end position="347"/>
    </location>
</feature>
<comment type="caution">
    <text evidence="9">The sequence shown here is derived from an EMBL/GenBank/DDBJ whole genome shotgun (WGS) entry which is preliminary data.</text>
</comment>
<dbReference type="GO" id="GO:0032044">
    <property type="term" value="C:DSIF complex"/>
    <property type="evidence" value="ECO:0007669"/>
    <property type="project" value="TreeGrafter"/>
</dbReference>
<keyword evidence="6" id="KW-0175">Coiled coil</keyword>
<evidence type="ECO:0000313" key="10">
    <source>
        <dbReference type="Proteomes" id="UP001148786"/>
    </source>
</evidence>
<evidence type="ECO:0000256" key="2">
    <source>
        <dbReference type="ARBA" id="ARBA00023163"/>
    </source>
</evidence>
<organism evidence="9 10">
    <name type="scientific">Agrocybe chaxingu</name>
    <dbReference type="NCBI Taxonomy" id="84603"/>
    <lineage>
        <taxon>Eukaryota</taxon>
        <taxon>Fungi</taxon>
        <taxon>Dikarya</taxon>
        <taxon>Basidiomycota</taxon>
        <taxon>Agaricomycotina</taxon>
        <taxon>Agaricomycetes</taxon>
        <taxon>Agaricomycetidae</taxon>
        <taxon>Agaricales</taxon>
        <taxon>Agaricineae</taxon>
        <taxon>Strophariaceae</taxon>
        <taxon>Agrocybe</taxon>
    </lineage>
</organism>
<evidence type="ECO:0000313" key="9">
    <source>
        <dbReference type="EMBL" id="KAJ3510153.1"/>
    </source>
</evidence>
<dbReference type="SUPFAM" id="SSF50104">
    <property type="entry name" value="Translation proteins SH3-like domain"/>
    <property type="match status" value="1"/>
</dbReference>
<evidence type="ECO:0000256" key="4">
    <source>
        <dbReference type="ARBA" id="ARBA00029865"/>
    </source>
</evidence>
<dbReference type="GO" id="GO:0006368">
    <property type="term" value="P:transcription elongation by RNA polymerase II"/>
    <property type="evidence" value="ECO:0007669"/>
    <property type="project" value="TreeGrafter"/>
</dbReference>
<evidence type="ECO:0000256" key="7">
    <source>
        <dbReference type="SAM" id="MobiDB-lite"/>
    </source>
</evidence>
<feature type="domain" description="KOW" evidence="8">
    <location>
        <begin position="643"/>
        <end position="670"/>
    </location>
</feature>
<feature type="compositionally biased region" description="Low complexity" evidence="7">
    <location>
        <begin position="562"/>
        <end position="575"/>
    </location>
</feature>
<evidence type="ECO:0000256" key="3">
    <source>
        <dbReference type="ARBA" id="ARBA00024691"/>
    </source>
</evidence>
<evidence type="ECO:0000256" key="6">
    <source>
        <dbReference type="SAM" id="Coils"/>
    </source>
</evidence>
<dbReference type="PROSITE" id="PS01108">
    <property type="entry name" value="RIBOSOMAL_L24"/>
    <property type="match status" value="1"/>
</dbReference>
<keyword evidence="2" id="KW-0804">Transcription</keyword>
<dbReference type="GO" id="GO:0003735">
    <property type="term" value="F:structural constituent of ribosome"/>
    <property type="evidence" value="ECO:0007669"/>
    <property type="project" value="InterPro"/>
</dbReference>
<dbReference type="Proteomes" id="UP001148786">
    <property type="component" value="Unassembled WGS sequence"/>
</dbReference>
<dbReference type="GO" id="GO:0003729">
    <property type="term" value="F:mRNA binding"/>
    <property type="evidence" value="ECO:0007669"/>
    <property type="project" value="TreeGrafter"/>
</dbReference>
<dbReference type="GO" id="GO:0006357">
    <property type="term" value="P:regulation of transcription by RNA polymerase II"/>
    <property type="evidence" value="ECO:0007669"/>
    <property type="project" value="InterPro"/>
</dbReference>
<dbReference type="Gene3D" id="3.30.70.940">
    <property type="entry name" value="NusG, N-terminal domain"/>
    <property type="match status" value="1"/>
</dbReference>
<dbReference type="GO" id="GO:0006412">
    <property type="term" value="P:translation"/>
    <property type="evidence" value="ECO:0007669"/>
    <property type="project" value="InterPro"/>
</dbReference>
<evidence type="ECO:0000259" key="8">
    <source>
        <dbReference type="SMART" id="SM00739"/>
    </source>
</evidence>
<feature type="domain" description="KOW" evidence="8">
    <location>
        <begin position="370"/>
        <end position="397"/>
    </location>
</feature>
<comment type="function">
    <text evidence="3">The SPT4-SPT5 complex mediates both activation and inhibition of transcription elongation, and plays a role in pre-mRNA processing. This complex seems to be important for the stability of the RNA polymerase II elongation machinery on the chromatin template but not for the inherent ability of this machinery to translocate down the gene.</text>
</comment>
<dbReference type="EMBL" id="JANKHO010000421">
    <property type="protein sequence ID" value="KAJ3510153.1"/>
    <property type="molecule type" value="Genomic_DNA"/>
</dbReference>
<sequence>MANLEAKNVFLDVEAAVDDSEDDLEDDVEGVESELDDLNEEEEAAVAQCTHLHLATAIEEDEQAWEAMLDRARTRGQRPLDGGDEQQEEGSRTLWEIGCKPGLEEAAAYKILKLATHPTMPHVLARSVIARTSLMGRVYAEVDSQEAARTLCARIPELNASILRPIPYHEAPQVLHIHNVAHAEPGRWARVDAQANKWRSYRGDTGHTALAGTKIILLLVPRLTEPDDVGRPPQRLRPYKDMLERFSARRVKKVNENQFKYKRQLFNCEGFLVTDLETTRVLPHSDDILPSLDELDAFEKSTLVDSSLIKHARKEAHLRAIQAGDNVRIISGEFRGLLGKVQGLIGTEADVHIPTYDLVHRMPVAQVRCHYVIGDEVRVTRGEHTGTVGWITQLGGHGLTVVDVDQRREVQCSLGQVERFDRPVKATLRVLRQRGNERIKDPNAVYIDKKIVVVGSETSKGATANLYKGYKGIIKDANVLGLARVELEARNQQIVQLPLDCLVLRSRDDGMGEHRTRLVNLQHQDDRSHTAPRAPATKETDASIKISAPGTPCPATSSSSRTPMPLSTPSATPLSPAWDPASCTLTRLTHWLDQESVVGKRLKLLEDAGKVLEFIAVEGDNARVRDGMQQRLVALGSLKPLHPSAVGDLVVVVSGSLQGNIYKVKEYSGATCNVQEPGTRVSKKKGNHTIVTENLVQVFPPFK</sequence>
<evidence type="ECO:0000256" key="1">
    <source>
        <dbReference type="ARBA" id="ARBA00006956"/>
    </source>
</evidence>
<feature type="coiled-coil region" evidence="6">
    <location>
        <begin position="21"/>
        <end position="48"/>
    </location>
</feature>
<accession>A0A9W8K956</accession>
<comment type="similarity">
    <text evidence="1">Belongs to the SPT5 family.</text>
</comment>
<dbReference type="PANTHER" id="PTHR11125">
    <property type="entry name" value="SUPPRESSOR OF TY 5"/>
    <property type="match status" value="1"/>
</dbReference>
<dbReference type="AlphaFoldDB" id="A0A9W8K956"/>
<dbReference type="InterPro" id="IPR036735">
    <property type="entry name" value="NGN_dom_sf"/>
</dbReference>
<reference evidence="9" key="1">
    <citation type="submission" date="2022-07" db="EMBL/GenBank/DDBJ databases">
        <title>Genome Sequence of Agrocybe chaxingu.</title>
        <authorList>
            <person name="Buettner E."/>
        </authorList>
    </citation>
    <scope>NUCLEOTIDE SEQUENCE</scope>
    <source>
        <strain evidence="9">MP-N11</strain>
    </source>
</reference>
<dbReference type="GO" id="GO:0032784">
    <property type="term" value="P:regulation of DNA-templated transcription elongation"/>
    <property type="evidence" value="ECO:0007669"/>
    <property type="project" value="InterPro"/>
</dbReference>
<dbReference type="SMART" id="SM00739">
    <property type="entry name" value="KOW"/>
    <property type="match status" value="3"/>
</dbReference>
<dbReference type="InterPro" id="IPR005824">
    <property type="entry name" value="KOW"/>
</dbReference>
<keyword evidence="10" id="KW-1185">Reference proteome</keyword>
<name>A0A9W8K956_9AGAR</name>
<evidence type="ECO:0000256" key="5">
    <source>
        <dbReference type="ARBA" id="ARBA00031006"/>
    </source>
</evidence>
<dbReference type="GO" id="GO:0005840">
    <property type="term" value="C:ribosome"/>
    <property type="evidence" value="ECO:0007669"/>
    <property type="project" value="InterPro"/>
</dbReference>